<evidence type="ECO:0000256" key="8">
    <source>
        <dbReference type="ARBA" id="ARBA00047899"/>
    </source>
</evidence>
<feature type="region of interest" description="Disordered" evidence="12">
    <location>
        <begin position="2415"/>
        <end position="2452"/>
    </location>
</feature>
<dbReference type="GO" id="GO:0000160">
    <property type="term" value="P:phosphorelay signal transduction system"/>
    <property type="evidence" value="ECO:0007669"/>
    <property type="project" value="InterPro"/>
</dbReference>
<dbReference type="SUPFAM" id="SSF55073">
    <property type="entry name" value="Nucleotide cyclase"/>
    <property type="match status" value="2"/>
</dbReference>
<organism evidence="18 19">
    <name type="scientific">Nannochloropsis salina CCMP1776</name>
    <dbReference type="NCBI Taxonomy" id="1027361"/>
    <lineage>
        <taxon>Eukaryota</taxon>
        <taxon>Sar</taxon>
        <taxon>Stramenopiles</taxon>
        <taxon>Ochrophyta</taxon>
        <taxon>Eustigmatophyceae</taxon>
        <taxon>Eustigmatales</taxon>
        <taxon>Monodopsidaceae</taxon>
        <taxon>Microchloropsis</taxon>
        <taxon>Microchloropsis salina</taxon>
    </lineage>
</organism>
<dbReference type="InterPro" id="IPR050236">
    <property type="entry name" value="Ser_Thr_kinase_AGC"/>
</dbReference>
<keyword evidence="7 11" id="KW-0067">ATP-binding</keyword>
<evidence type="ECO:0000256" key="3">
    <source>
        <dbReference type="ARBA" id="ARBA00022527"/>
    </source>
</evidence>
<dbReference type="EC" id="2.7.11.1" evidence="2"/>
<feature type="compositionally biased region" description="Basic and acidic residues" evidence="12">
    <location>
        <begin position="2435"/>
        <end position="2444"/>
    </location>
</feature>
<evidence type="ECO:0000313" key="19">
    <source>
        <dbReference type="Proteomes" id="UP000355283"/>
    </source>
</evidence>
<dbReference type="Pfam" id="PF00069">
    <property type="entry name" value="Pkinase"/>
    <property type="match status" value="2"/>
</dbReference>
<keyword evidence="5 11" id="KW-0547">Nucleotide-binding</keyword>
<keyword evidence="13" id="KW-1133">Transmembrane helix</keyword>
<name>A0A4D9D4S7_9STRA</name>
<dbReference type="PANTHER" id="PTHR24356:SF1">
    <property type="entry name" value="SERINE_THREONINE-PROTEIN KINASE GREATWALL"/>
    <property type="match status" value="1"/>
</dbReference>
<feature type="region of interest" description="Disordered" evidence="12">
    <location>
        <begin position="2311"/>
        <end position="2376"/>
    </location>
</feature>
<feature type="binding site" evidence="11">
    <location>
        <position position="1437"/>
    </location>
    <ligand>
        <name>ATP</name>
        <dbReference type="ChEBI" id="CHEBI:30616"/>
    </ligand>
</feature>
<comment type="catalytic activity">
    <reaction evidence="9">
        <text>L-seryl-[protein] + ATP = O-phospho-L-seryl-[protein] + ADP + H(+)</text>
        <dbReference type="Rhea" id="RHEA:17989"/>
        <dbReference type="Rhea" id="RHEA-COMP:9863"/>
        <dbReference type="Rhea" id="RHEA-COMP:11604"/>
        <dbReference type="ChEBI" id="CHEBI:15378"/>
        <dbReference type="ChEBI" id="CHEBI:29999"/>
        <dbReference type="ChEBI" id="CHEBI:30616"/>
        <dbReference type="ChEBI" id="CHEBI:83421"/>
        <dbReference type="ChEBI" id="CHEBI:456216"/>
        <dbReference type="EC" id="2.7.11.1"/>
    </reaction>
</comment>
<dbReference type="InterPro" id="IPR001054">
    <property type="entry name" value="A/G_cyclase"/>
</dbReference>
<evidence type="ECO:0000256" key="11">
    <source>
        <dbReference type="PROSITE-ProRule" id="PRU10141"/>
    </source>
</evidence>
<dbReference type="Proteomes" id="UP000355283">
    <property type="component" value="Unassembled WGS sequence"/>
</dbReference>
<keyword evidence="14" id="KW-0732">Signal</keyword>
<feature type="signal peptide" evidence="14">
    <location>
        <begin position="1"/>
        <end position="18"/>
    </location>
</feature>
<feature type="compositionally biased region" description="Basic and acidic residues" evidence="12">
    <location>
        <begin position="885"/>
        <end position="894"/>
    </location>
</feature>
<evidence type="ECO:0000259" key="15">
    <source>
        <dbReference type="PROSITE" id="PS50011"/>
    </source>
</evidence>
<feature type="transmembrane region" description="Helical" evidence="13">
    <location>
        <begin position="1102"/>
        <end position="1119"/>
    </location>
</feature>
<feature type="transmembrane region" description="Helical" evidence="13">
    <location>
        <begin position="297"/>
        <end position="330"/>
    </location>
</feature>
<feature type="region of interest" description="Disordered" evidence="12">
    <location>
        <begin position="1803"/>
        <end position="1948"/>
    </location>
</feature>
<protein>
    <recommendedName>
        <fullName evidence="2">non-specific serine/threonine protein kinase</fullName>
        <ecNumber evidence="2">2.7.11.1</ecNumber>
    </recommendedName>
</protein>
<feature type="transmembrane region" description="Helical" evidence="13">
    <location>
        <begin position="1071"/>
        <end position="1090"/>
    </location>
</feature>
<evidence type="ECO:0000256" key="9">
    <source>
        <dbReference type="ARBA" id="ARBA00048679"/>
    </source>
</evidence>
<feature type="compositionally biased region" description="Polar residues" evidence="12">
    <location>
        <begin position="2329"/>
        <end position="2339"/>
    </location>
</feature>
<dbReference type="PROSITE" id="PS50110">
    <property type="entry name" value="RESPONSE_REGULATORY"/>
    <property type="match status" value="1"/>
</dbReference>
<feature type="compositionally biased region" description="Basic and acidic residues" evidence="12">
    <location>
        <begin position="1858"/>
        <end position="1878"/>
    </location>
</feature>
<feature type="domain" description="Guanylate cyclase" evidence="17">
    <location>
        <begin position="658"/>
        <end position="757"/>
    </location>
</feature>
<evidence type="ECO:0000256" key="7">
    <source>
        <dbReference type="ARBA" id="ARBA00022840"/>
    </source>
</evidence>
<feature type="compositionally biased region" description="Basic and acidic residues" evidence="12">
    <location>
        <begin position="1895"/>
        <end position="1904"/>
    </location>
</feature>
<feature type="compositionally biased region" description="Basic and acidic residues" evidence="12">
    <location>
        <begin position="2145"/>
        <end position="2155"/>
    </location>
</feature>
<dbReference type="PROSITE" id="PS50125">
    <property type="entry name" value="GUANYLATE_CYCLASE_2"/>
    <property type="match status" value="2"/>
</dbReference>
<reference evidence="18 19" key="1">
    <citation type="submission" date="2019-01" db="EMBL/GenBank/DDBJ databases">
        <title>Nuclear Genome Assembly of the Microalgal Biofuel strain Nannochloropsis salina CCMP1776.</title>
        <authorList>
            <person name="Hovde B."/>
        </authorList>
    </citation>
    <scope>NUCLEOTIDE SEQUENCE [LARGE SCALE GENOMIC DNA]</scope>
    <source>
        <strain evidence="18 19">CCMP1776</strain>
    </source>
</reference>
<evidence type="ECO:0000313" key="18">
    <source>
        <dbReference type="EMBL" id="TFJ84435.1"/>
    </source>
</evidence>
<evidence type="ECO:0000256" key="5">
    <source>
        <dbReference type="ARBA" id="ARBA00022741"/>
    </source>
</evidence>
<dbReference type="GO" id="GO:0009190">
    <property type="term" value="P:cyclic nucleotide biosynthetic process"/>
    <property type="evidence" value="ECO:0007669"/>
    <property type="project" value="InterPro"/>
</dbReference>
<feature type="region of interest" description="Disordered" evidence="12">
    <location>
        <begin position="2142"/>
        <end position="2179"/>
    </location>
</feature>
<feature type="region of interest" description="Disordered" evidence="12">
    <location>
        <begin position="502"/>
        <end position="523"/>
    </location>
</feature>
<evidence type="ECO:0000256" key="13">
    <source>
        <dbReference type="SAM" id="Phobius"/>
    </source>
</evidence>
<keyword evidence="19" id="KW-1185">Reference proteome</keyword>
<feature type="domain" description="Protein kinase" evidence="15">
    <location>
        <begin position="1408"/>
        <end position="2113"/>
    </location>
</feature>
<feature type="region of interest" description="Disordered" evidence="12">
    <location>
        <begin position="860"/>
        <end position="897"/>
    </location>
</feature>
<dbReference type="SMART" id="SM00044">
    <property type="entry name" value="CYCc"/>
    <property type="match status" value="1"/>
</dbReference>
<dbReference type="SMART" id="SM00448">
    <property type="entry name" value="REC"/>
    <property type="match status" value="1"/>
</dbReference>
<feature type="modified residue" description="4-aspartylphosphate" evidence="10">
    <location>
        <position position="1725"/>
    </location>
</feature>
<feature type="region of interest" description="Disordered" evidence="12">
    <location>
        <begin position="540"/>
        <end position="592"/>
    </location>
</feature>
<evidence type="ECO:0000256" key="2">
    <source>
        <dbReference type="ARBA" id="ARBA00012513"/>
    </source>
</evidence>
<keyword evidence="13" id="KW-0812">Transmembrane</keyword>
<comment type="catalytic activity">
    <reaction evidence="8">
        <text>L-threonyl-[protein] + ATP = O-phospho-L-threonyl-[protein] + ADP + H(+)</text>
        <dbReference type="Rhea" id="RHEA:46608"/>
        <dbReference type="Rhea" id="RHEA-COMP:11060"/>
        <dbReference type="Rhea" id="RHEA-COMP:11605"/>
        <dbReference type="ChEBI" id="CHEBI:15378"/>
        <dbReference type="ChEBI" id="CHEBI:30013"/>
        <dbReference type="ChEBI" id="CHEBI:30616"/>
        <dbReference type="ChEBI" id="CHEBI:61977"/>
        <dbReference type="ChEBI" id="CHEBI:456216"/>
        <dbReference type="EC" id="2.7.11.1"/>
    </reaction>
</comment>
<dbReference type="PROSITE" id="PS00108">
    <property type="entry name" value="PROTEIN_KINASE_ST"/>
    <property type="match status" value="1"/>
</dbReference>
<dbReference type="SMART" id="SM00220">
    <property type="entry name" value="S_TKc"/>
    <property type="match status" value="1"/>
</dbReference>
<feature type="region of interest" description="Disordered" evidence="12">
    <location>
        <begin position="454"/>
        <end position="489"/>
    </location>
</feature>
<feature type="transmembrane region" description="Helical" evidence="13">
    <location>
        <begin position="995"/>
        <end position="1013"/>
    </location>
</feature>
<feature type="compositionally biased region" description="Polar residues" evidence="12">
    <location>
        <begin position="1905"/>
        <end position="1926"/>
    </location>
</feature>
<dbReference type="InterPro" id="IPR011009">
    <property type="entry name" value="Kinase-like_dom_sf"/>
</dbReference>
<keyword evidence="6" id="KW-0418">Kinase</keyword>
<feature type="transmembrane region" description="Helical" evidence="13">
    <location>
        <begin position="1020"/>
        <end position="1040"/>
    </location>
</feature>
<dbReference type="InterPro" id="IPR029787">
    <property type="entry name" value="Nucleotide_cyclase"/>
</dbReference>
<feature type="domain" description="Response regulatory" evidence="16">
    <location>
        <begin position="1671"/>
        <end position="1792"/>
    </location>
</feature>
<dbReference type="InterPro" id="IPR000719">
    <property type="entry name" value="Prot_kinase_dom"/>
</dbReference>
<dbReference type="GO" id="GO:0004674">
    <property type="term" value="F:protein serine/threonine kinase activity"/>
    <property type="evidence" value="ECO:0007669"/>
    <property type="project" value="UniProtKB-KW"/>
</dbReference>
<feature type="compositionally biased region" description="Low complexity" evidence="12">
    <location>
        <begin position="551"/>
        <end position="567"/>
    </location>
</feature>
<dbReference type="PANTHER" id="PTHR24356">
    <property type="entry name" value="SERINE/THREONINE-PROTEIN KINASE"/>
    <property type="match status" value="1"/>
</dbReference>
<feature type="compositionally biased region" description="Basic residues" evidence="12">
    <location>
        <begin position="2361"/>
        <end position="2371"/>
    </location>
</feature>
<evidence type="ECO:0000256" key="10">
    <source>
        <dbReference type="PROSITE-ProRule" id="PRU00169"/>
    </source>
</evidence>
<dbReference type="SUPFAM" id="SSF52172">
    <property type="entry name" value="CheY-like"/>
    <property type="match status" value="1"/>
</dbReference>
<dbReference type="GO" id="GO:0005524">
    <property type="term" value="F:ATP binding"/>
    <property type="evidence" value="ECO:0007669"/>
    <property type="project" value="UniProtKB-UniRule"/>
</dbReference>
<keyword evidence="4" id="KW-0808">Transferase</keyword>
<feature type="chain" id="PRO_5020034117" description="non-specific serine/threonine protein kinase" evidence="14">
    <location>
        <begin position="19"/>
        <end position="2476"/>
    </location>
</feature>
<feature type="transmembrane region" description="Helical" evidence="13">
    <location>
        <begin position="214"/>
        <end position="232"/>
    </location>
</feature>
<dbReference type="Pfam" id="PF00072">
    <property type="entry name" value="Response_reg"/>
    <property type="match status" value="1"/>
</dbReference>
<dbReference type="Pfam" id="PF00211">
    <property type="entry name" value="Guanylate_cyc"/>
    <property type="match status" value="1"/>
</dbReference>
<feature type="compositionally biased region" description="Low complexity" evidence="12">
    <location>
        <begin position="2345"/>
        <end position="2360"/>
    </location>
</feature>
<evidence type="ECO:0000259" key="17">
    <source>
        <dbReference type="PROSITE" id="PS50125"/>
    </source>
</evidence>
<feature type="compositionally biased region" description="Acidic residues" evidence="12">
    <location>
        <begin position="1811"/>
        <end position="1823"/>
    </location>
</feature>
<evidence type="ECO:0000256" key="12">
    <source>
        <dbReference type="SAM" id="MobiDB-lite"/>
    </source>
</evidence>
<dbReference type="Gene3D" id="3.40.50.2300">
    <property type="match status" value="1"/>
</dbReference>
<keyword evidence="10" id="KW-0597">Phosphoprotein</keyword>
<keyword evidence="3" id="KW-0723">Serine/threonine-protein kinase</keyword>
<dbReference type="InterPro" id="IPR001789">
    <property type="entry name" value="Sig_transdc_resp-reg_receiver"/>
</dbReference>
<evidence type="ECO:0000256" key="14">
    <source>
        <dbReference type="SAM" id="SignalP"/>
    </source>
</evidence>
<feature type="compositionally biased region" description="Low complexity" evidence="12">
    <location>
        <begin position="63"/>
        <end position="74"/>
    </location>
</feature>
<dbReference type="FunFam" id="3.30.200.20:FF:000042">
    <property type="entry name" value="Aurora kinase A"/>
    <property type="match status" value="1"/>
</dbReference>
<dbReference type="Gene3D" id="1.10.510.10">
    <property type="entry name" value="Transferase(Phosphotransferase) domain 1"/>
    <property type="match status" value="2"/>
</dbReference>
<feature type="region of interest" description="Disordered" evidence="12">
    <location>
        <begin position="2267"/>
        <end position="2296"/>
    </location>
</feature>
<feature type="compositionally biased region" description="Basic and acidic residues" evidence="12">
    <location>
        <begin position="581"/>
        <end position="592"/>
    </location>
</feature>
<dbReference type="PROSITE" id="PS50011">
    <property type="entry name" value="PROTEIN_KINASE_DOM"/>
    <property type="match status" value="1"/>
</dbReference>
<dbReference type="InterPro" id="IPR008271">
    <property type="entry name" value="Ser/Thr_kinase_AS"/>
</dbReference>
<feature type="transmembrane region" description="Helical" evidence="13">
    <location>
        <begin position="350"/>
        <end position="369"/>
    </location>
</feature>
<comment type="subcellular location">
    <subcellularLocation>
        <location evidence="1">Membrane</location>
        <topology evidence="1">Single-pass membrane protein</topology>
    </subcellularLocation>
</comment>
<feature type="compositionally biased region" description="Basic and acidic residues" evidence="12">
    <location>
        <begin position="2416"/>
        <end position="2425"/>
    </location>
</feature>
<feature type="domain" description="Guanylate cyclase" evidence="17">
    <location>
        <begin position="1189"/>
        <end position="1338"/>
    </location>
</feature>
<evidence type="ECO:0000259" key="16">
    <source>
        <dbReference type="PROSITE" id="PS50110"/>
    </source>
</evidence>
<evidence type="ECO:0000256" key="6">
    <source>
        <dbReference type="ARBA" id="ARBA00022777"/>
    </source>
</evidence>
<dbReference type="GO" id="GO:0016020">
    <property type="term" value="C:membrane"/>
    <property type="evidence" value="ECO:0007669"/>
    <property type="project" value="UniProtKB-SubCell"/>
</dbReference>
<accession>A0A4D9D4S7</accession>
<gene>
    <name evidence="18" type="ORF">NSK_004420</name>
</gene>
<dbReference type="InterPro" id="IPR011006">
    <property type="entry name" value="CheY-like_superfamily"/>
</dbReference>
<comment type="caution">
    <text evidence="18">The sequence shown here is derived from an EMBL/GenBank/DDBJ whole genome shotgun (WGS) entry which is preliminary data.</text>
</comment>
<sequence length="2476" mass="268536">MVFLSSMSLIFVLHAVHASRGAVSSSQESIGRRRRRPWDRQGAPPAPQQDKGGPDLESGPCVSSNSSRSTGSGNDADDERECTSWKLQRARLLQENAGFIDTHLVEHRLWCCGGASPEWKVGRTDVPLSQAGAAAVAGNGVASSRKSHLAHPLVHRFRDPRVESAFATFQANSQGGTWWALAWTLCLGALSVSSIALVRSFLHVWTTPGAEEGSLQAFDGIVYTFIIAVYLVRSHRLFRIRRALLAGHPPPPPPAFPPRSPLLRAWRAFCAHHYVVLLLLVPVLVERAFHRPMLMALHLAISCVFLLTTAGLLLAHAVAYAVLGCMGYLLHLLLAHLHLDGSPAVWRENGVLAHTWALFLGLCLAYFLARSREMILREHFKVQFLGAYLFQRGRLEQALADRLLLATLPMAVAHHALDPRDLPPPSTFPTLAPSLYFSRTSAASYARSSASLARAVTPPPSSHNPVPAAPSPGNPPGVGPPAMGASGTAPFALHANTLGRRGSDAMFPSARPPEVAPTDPGVGGVGAGASCAATSTAAAGSERASDGTSTTLPALASCSAPSTSAPAGRTTSAAGSLPAPHGEEDRDGRVSEESVWVYPSPRLVRDALARYKGRLPPSLHPFQIPPASRFVQRKFCTVLVAKAVRAGGSHLLVPPLRLSRALSEFDLVVGHHKVTKVCNTGSSYTASCGLFESWGSARRDALAAVAAASDLVAIAEALGLDMCVGVASGSVVGVLDPLSHSFYDLVGDVVSSATLMADLGMSGQVFVGDSSHQLLDHKEWSFRLPRVGTHNVSVRLLNGHEETLKALSNPYATSWWFEHRQQIVLDELAAEDGVRDASAHGPSPEILGLKSSSVTAVSQEAWERDLEEGSLSGRTGGGSPQACKRGREQPDGKNPRPFTIASVYELREQLEASGSGERREGKGYQSLSVQPWPVTLETLDRSVSDAASGRQTRAEVLEEEAEFRAFVLGQRLELEVLLLALCTTTFLWTTNLYSWTLGPFLVLLVVQCALRWQHVDNSRLASLLVGLYGCAVGALLLGMAFVNHDVFALSVLRGVFLLSPVVYIPASKASALAGAIFAFLLLNHIIIWIASSSPRPDELHYVLGRYCWYGALVAVLLTYHRQTERLGLTLPRQVYPYVQELQAFASVLSARTDAVVAKLVPSNVDVRRLLLHAQQQRLGGHLAFRTQAVIVHIDFRALSKLDGLVSPLQLCAFQNRLLGMLDGAVRLFSASHLWHSGHVFVVACGLDPALSQSLPSSPAGSGDRPPASTFDGNGHDPVLQALGLSRFIKIKIHEFNLKNHVSLSVRVGIARGTITLNSASTERFDATGSPILIAKVLALRTLATMVTADIALHVQRHAPPEKLKTITFHPVTEGQIPLLHGNTVEAVEVTLESQLPDHLTVGPRLEDFEILGLLGSGGYGSVHLAREGHSGGLVAMKVMFKRRRGVSDLMRVELNVLAQVQHPHVVQFHYCLQTKSRIILVMEYIRGGTLKALLKEPLSLRPPPRVLRRWAAELVLALGYLHSLHVIHRDIKPDNCMVGEDGHLKLMDFGLAKVLQRGTEAATFGPGADPAGGIKSEGVGGEVAEGMVAGASSGGTSGAASTTGLVAASDSLQQVAAANAAWSDNSGYTDIMPLMQRLMPQRSYQASASFLNAEDASAGSSAAFTQQAPFRVLVVEDEPFTRLITKSLVKSMGFQPLTAAHGKKALEVLRASLRTPQPVDLVLLDLELPVMTGPEVLAEMQADVSLRTVPVVVLSVDDRTADIAACMELGAKDYFIKPIRMDMAPSLLKFARDRRREMACVGAQNRLSEGLEGEEEDDEEEEETKGMGEDKRRQISYLADKKQNARDQALHGSDAEGIESKRSNQSQQKKEDGEDYCHPKTVLSEISFQRPVAAGKKDQREQRPTEQGQAAWQQEDISSKESQASNGRKIRRLRQQPQEDQKGVQPVPERQCHISADLMWDGSPPNAATAGAGRVIIEDKLLPGMPTREHFSLVGTPYYMCPEMLDRQRYGPALDYWALGILLFECFAGAPPFTGETPEAVFAAIRARNIPWGKLRKALEGVAEETLGRREDGGRIDVGHLEDLVRRLLEPDQFQRLGAGKCGIEGIKSHPFFAGLEWKTLSTQEVDYRPAPRMYSVTQCQQSLARRERQKDKQQHKGVSREGGQTGRMQVSSSRAPAGITTRRRLGLSVGMDASVDEAFGEGVGRDEDAQLTMTSDWRALLTTTTASSLSRYEELSEVGEECLKEGEDKWEEGKEEKEKAKEEVKEACSATSPQKAANMGVEGSGGGATKSSGKGMQHYRRLFSQQTSKLNFKKSKASGLPRAGEPFCSSTGRNTSSGGKERSYISFSSASSSISSFSSSRRHGRRRHDRLKGLGHTPFNRERWVELMGEAGDARRREKGERVKVTSQKECAGVEDCKGSERIKQRSGPSRGGEGVDKGDSSLRKNNHACRKGVDKEGVLDSSYIWGKIEEEMRR</sequence>
<dbReference type="Gene3D" id="3.30.70.1230">
    <property type="entry name" value="Nucleotide cyclase"/>
    <property type="match status" value="1"/>
</dbReference>
<feature type="region of interest" description="Disordered" evidence="12">
    <location>
        <begin position="23"/>
        <end position="80"/>
    </location>
</feature>
<dbReference type="PROSITE" id="PS00107">
    <property type="entry name" value="PROTEIN_KINASE_ATP"/>
    <property type="match status" value="1"/>
</dbReference>
<dbReference type="InterPro" id="IPR017441">
    <property type="entry name" value="Protein_kinase_ATP_BS"/>
</dbReference>
<dbReference type="EMBL" id="SDOX01000019">
    <property type="protein sequence ID" value="TFJ84435.1"/>
    <property type="molecule type" value="Genomic_DNA"/>
</dbReference>
<feature type="transmembrane region" description="Helical" evidence="13">
    <location>
        <begin position="178"/>
        <end position="202"/>
    </location>
</feature>
<proteinExistence type="predicted"/>
<feature type="compositionally biased region" description="Basic and acidic residues" evidence="12">
    <location>
        <begin position="1824"/>
        <end position="1849"/>
    </location>
</feature>
<feature type="compositionally biased region" description="Pro residues" evidence="12">
    <location>
        <begin position="457"/>
        <end position="479"/>
    </location>
</feature>
<dbReference type="SUPFAM" id="SSF56112">
    <property type="entry name" value="Protein kinase-like (PK-like)"/>
    <property type="match status" value="1"/>
</dbReference>
<dbReference type="OrthoDB" id="377346at2759"/>
<evidence type="ECO:0000256" key="1">
    <source>
        <dbReference type="ARBA" id="ARBA00004167"/>
    </source>
</evidence>
<evidence type="ECO:0000256" key="4">
    <source>
        <dbReference type="ARBA" id="ARBA00022679"/>
    </source>
</evidence>
<keyword evidence="13" id="KW-0472">Membrane</keyword>